<dbReference type="Gene3D" id="2.160.20.10">
    <property type="entry name" value="Single-stranded right-handed beta-helix, Pectin lyase-like"/>
    <property type="match status" value="1"/>
</dbReference>
<evidence type="ECO:0000259" key="1">
    <source>
        <dbReference type="Pfam" id="PF13229"/>
    </source>
</evidence>
<protein>
    <submittedName>
        <fullName evidence="2">Right-handed parallel beta-helix repeat-containing protein</fullName>
    </submittedName>
</protein>
<gene>
    <name evidence="2" type="ORF">AAG747_21355</name>
</gene>
<dbReference type="RefSeq" id="WP_346823263.1">
    <property type="nucleotide sequence ID" value="NZ_JBDKWZ010000014.1"/>
</dbReference>
<evidence type="ECO:0000313" key="3">
    <source>
        <dbReference type="Proteomes" id="UP001403385"/>
    </source>
</evidence>
<dbReference type="Pfam" id="PF13229">
    <property type="entry name" value="Beta_helix"/>
    <property type="match status" value="1"/>
</dbReference>
<dbReference type="InterPro" id="IPR039448">
    <property type="entry name" value="Beta_helix"/>
</dbReference>
<reference evidence="2 3" key="1">
    <citation type="submission" date="2024-04" db="EMBL/GenBank/DDBJ databases">
        <title>Novel genus in family Flammeovirgaceae.</title>
        <authorList>
            <person name="Nguyen T.H."/>
            <person name="Vuong T.Q."/>
            <person name="Le H."/>
            <person name="Kim S.-G."/>
        </authorList>
    </citation>
    <scope>NUCLEOTIDE SEQUENCE [LARGE SCALE GENOMIC DNA]</scope>
    <source>
        <strain evidence="2 3">JCM 23209</strain>
    </source>
</reference>
<organism evidence="2 3">
    <name type="scientific">Rapidithrix thailandica</name>
    <dbReference type="NCBI Taxonomy" id="413964"/>
    <lineage>
        <taxon>Bacteria</taxon>
        <taxon>Pseudomonadati</taxon>
        <taxon>Bacteroidota</taxon>
        <taxon>Cytophagia</taxon>
        <taxon>Cytophagales</taxon>
        <taxon>Flammeovirgaceae</taxon>
        <taxon>Rapidithrix</taxon>
    </lineage>
</organism>
<dbReference type="InterPro" id="IPR011050">
    <property type="entry name" value="Pectin_lyase_fold/virulence"/>
</dbReference>
<keyword evidence="3" id="KW-1185">Reference proteome</keyword>
<feature type="domain" description="Right handed beta helix" evidence="1">
    <location>
        <begin position="321"/>
        <end position="484"/>
    </location>
</feature>
<sequence length="521" mass="60456">MKLKKRLKTRLITITQRGTLILLVLLSVMCKTKKADETKNEIKYVTAESGLNYRDKPKGKKLGKLDFNQKIIVDTHSGVYEKIKVGNNLIQGEWVSTTINSQNVFVFNAFLADTISKSLAEINAEVDAVTEAKIKKIIKVELEKPISEVMDEYNKLKEEMYTYYRNKKSLSPGESILREEKLREKWSSINNENIKPTKDTVVITDEMSLLKNLKSNRVFLIDTPILNFHKKELTYNTEVINEHFAPKRTGTLILRDLKNVEFIGRKQRVYFICYTYGESLLYIKDLEKFVFKNFCFYYPTSESDREEKKENLNDEYENFYGMLISGKDGKFINCNIDGIGFTGVYCSKASNITFKNSTFTNIQKNVVALDRAKNIVLDNVTIKNNDCKSIIQLKDDEGIGSNYEEEIKLSNCKISNNKADKLLGFGKSFNNKILPSDVILKSCEIANNSFQRTFLNFNYKEERSARFYSCKIYNNKIFDVDEQDNPFFVSGTLKYSVRFKNTSFKNNDWEISTLERKKYFE</sequence>
<dbReference type="AlphaFoldDB" id="A0AAW9SI35"/>
<accession>A0AAW9SI35</accession>
<dbReference type="EMBL" id="JBDKWZ010000014">
    <property type="protein sequence ID" value="MEN7550481.1"/>
    <property type="molecule type" value="Genomic_DNA"/>
</dbReference>
<dbReference type="InterPro" id="IPR012334">
    <property type="entry name" value="Pectin_lyas_fold"/>
</dbReference>
<dbReference type="Proteomes" id="UP001403385">
    <property type="component" value="Unassembled WGS sequence"/>
</dbReference>
<proteinExistence type="predicted"/>
<evidence type="ECO:0000313" key="2">
    <source>
        <dbReference type="EMBL" id="MEN7550481.1"/>
    </source>
</evidence>
<name>A0AAW9SI35_9BACT</name>
<dbReference type="SUPFAM" id="SSF51126">
    <property type="entry name" value="Pectin lyase-like"/>
    <property type="match status" value="1"/>
</dbReference>
<comment type="caution">
    <text evidence="2">The sequence shown here is derived from an EMBL/GenBank/DDBJ whole genome shotgun (WGS) entry which is preliminary data.</text>
</comment>